<feature type="compositionally biased region" description="Low complexity" evidence="2">
    <location>
        <begin position="1023"/>
        <end position="1040"/>
    </location>
</feature>
<dbReference type="SUPFAM" id="SSF69065">
    <property type="entry name" value="RNase III domain-like"/>
    <property type="match status" value="1"/>
</dbReference>
<name>A0A6A7AKL2_9PLEO</name>
<dbReference type="OrthoDB" id="67027at2759"/>
<sequence>MLGSKRTWTFKNTIRTPAARLLLFLRGRQQQHYGPKARIPELFQRRDLPWLAMESGKLRMQAPRPPLSHDLLDAAARVGALEVRLGYTFHNKMLCIAALKNTGSLIPLFWDGVIRHTDRNNRLALLGDRILSLVVCEIWFQTEHSTKDHSDMSSATVSRGALAVTGHALQLHKSILLQDNQIVTKNHVAETFEAVLGAIYVDSNFSVQAVKDVMRRLRLDDHKYLKPREESASEGRDRIADLAAEQQMAKRDHLVQRIAPKANAQPTTAKPDAHVRTQASRPSLDKDFFSRTEIAPVSDVNLEDLNIETLRMDPTTRIELDKLKKIALRSSSERADTAKSALRESILSRRQGKRVSPLTIWKRMRDEIGKRNDKQMVAKAKKEKEKKEAMHKDREKREATQKDREKREAMQKKEKREAMQKKENKEAMQKKENKEAMQNQQDAQADAMRKIEEAKTKAWCMTLRKGKGTLKSKTPDAQDHAQAVRPVAVPAMTILAAATQKDMASTTSSTNVPEVSAINHEENVATNTGALKKLENEIVQSHKDAWTSSRAETDMETPVTVSSNTDRRPDTRAADPEVTKVKEGYVQPLAKVTEESKQLSANSWSNVDFFESEIDVAGFLQVERSEAHSGNMSPLNSTVDQTKKRDETGTLKQELTMRTKEAMDTWRRTQDDTRKKRLLELQYVIDAFSGRTHVKKNAMSVLEFAVDIGDKRIRKSIRKVEGLHTPSKAHKKLIADIRSKMVAIESNSGNSFRAWRQRFHEKDQIFNQGTPSTSSDNAKALVRPSEANHLLMNRADMSKGLNFGYEVAKAMGILPGRHGWSTVLREALEQAAAAAIQAPSQQQFGNVPTQTQVLKEDIDDAASNVQPEQGSKTQKLADDAESDYDLKSSDSNGPTKSDNKAVRTSELSEPSPSFEHAPPVHIAEYGYRDTGKQQRKASVPTNPDEAIKAFEGLDPISNIEDELRFRIHKQYKKRGFPMWVFDGPPASVPDDTASMSEFEPDKERVDEEKTLNLVVLSEAPLVSSPESSTASLSGSSTEQSPGSGKHTEPVPEPVLATQIEPITAPEQTPSPASKIQSSPAPEPGPILGTEPGPILGTEPETSHALTLEQTPLLVLYENLGTQAKVSNSTLVERELPASVPEHSTAPDSTSKVSEDQSAAPAAELTPAREPEQSLASAPEQTLAFVLEQVPAAVTDHSQVPDSDQGLPDHQLSVSAADETSPLAPEHSPEPPFEQTPPAPEPPLAPVIEHSPVLAPDPKQESNPEVETSPEAIQTEASKEPHGKSSEALP</sequence>
<keyword evidence="5" id="KW-1185">Reference proteome</keyword>
<feature type="compositionally biased region" description="Basic and acidic residues" evidence="2">
    <location>
        <begin position="999"/>
        <end position="1010"/>
    </location>
</feature>
<feature type="region of interest" description="Disordered" evidence="2">
    <location>
        <begin position="544"/>
        <end position="576"/>
    </location>
</feature>
<dbReference type="PANTHER" id="PTHR14950">
    <property type="entry name" value="DICER-RELATED"/>
    <property type="match status" value="1"/>
</dbReference>
<feature type="compositionally biased region" description="Pro residues" evidence="2">
    <location>
        <begin position="1229"/>
        <end position="1244"/>
    </location>
</feature>
<feature type="domain" description="RNase III" evidence="3">
    <location>
        <begin position="78"/>
        <end position="204"/>
    </location>
</feature>
<proteinExistence type="predicted"/>
<evidence type="ECO:0000313" key="5">
    <source>
        <dbReference type="Proteomes" id="UP000799424"/>
    </source>
</evidence>
<evidence type="ECO:0000259" key="3">
    <source>
        <dbReference type="PROSITE" id="PS50142"/>
    </source>
</evidence>
<dbReference type="Gene3D" id="1.10.1520.10">
    <property type="entry name" value="Ribonuclease III domain"/>
    <property type="match status" value="1"/>
</dbReference>
<dbReference type="Proteomes" id="UP000799424">
    <property type="component" value="Unassembled WGS sequence"/>
</dbReference>
<feature type="region of interest" description="Disordered" evidence="2">
    <location>
        <begin position="369"/>
        <end position="444"/>
    </location>
</feature>
<dbReference type="SMART" id="SM00535">
    <property type="entry name" value="RIBOc"/>
    <property type="match status" value="1"/>
</dbReference>
<feature type="region of interest" description="Disordered" evidence="2">
    <location>
        <begin position="261"/>
        <end position="282"/>
    </location>
</feature>
<feature type="compositionally biased region" description="Polar residues" evidence="2">
    <location>
        <begin position="1260"/>
        <end position="1275"/>
    </location>
</feature>
<reference evidence="4" key="1">
    <citation type="journal article" date="2020" name="Stud. Mycol.">
        <title>101 Dothideomycetes genomes: a test case for predicting lifestyles and emergence of pathogens.</title>
        <authorList>
            <person name="Haridas S."/>
            <person name="Albert R."/>
            <person name="Binder M."/>
            <person name="Bloem J."/>
            <person name="Labutti K."/>
            <person name="Salamov A."/>
            <person name="Andreopoulos B."/>
            <person name="Baker S."/>
            <person name="Barry K."/>
            <person name="Bills G."/>
            <person name="Bluhm B."/>
            <person name="Cannon C."/>
            <person name="Castanera R."/>
            <person name="Culley D."/>
            <person name="Daum C."/>
            <person name="Ezra D."/>
            <person name="Gonzalez J."/>
            <person name="Henrissat B."/>
            <person name="Kuo A."/>
            <person name="Liang C."/>
            <person name="Lipzen A."/>
            <person name="Lutzoni F."/>
            <person name="Magnuson J."/>
            <person name="Mondo S."/>
            <person name="Nolan M."/>
            <person name="Ohm R."/>
            <person name="Pangilinan J."/>
            <person name="Park H.-J."/>
            <person name="Ramirez L."/>
            <person name="Alfaro M."/>
            <person name="Sun H."/>
            <person name="Tritt A."/>
            <person name="Yoshinaga Y."/>
            <person name="Zwiers L.-H."/>
            <person name="Turgeon B."/>
            <person name="Goodwin S."/>
            <person name="Spatafora J."/>
            <person name="Crous P."/>
            <person name="Grigoriev I."/>
        </authorList>
    </citation>
    <scope>NUCLEOTIDE SEQUENCE</scope>
    <source>
        <strain evidence="4">CBS 113818</strain>
    </source>
</reference>
<dbReference type="EMBL" id="MU006216">
    <property type="protein sequence ID" value="KAF2833248.1"/>
    <property type="molecule type" value="Genomic_DNA"/>
</dbReference>
<dbReference type="CDD" id="cd00593">
    <property type="entry name" value="RIBOc"/>
    <property type="match status" value="1"/>
</dbReference>
<dbReference type="PROSITE" id="PS50142">
    <property type="entry name" value="RNASE_3_2"/>
    <property type="match status" value="1"/>
</dbReference>
<evidence type="ECO:0000313" key="4">
    <source>
        <dbReference type="EMBL" id="KAF2833248.1"/>
    </source>
</evidence>
<feature type="compositionally biased region" description="Basic and acidic residues" evidence="2">
    <location>
        <begin position="565"/>
        <end position="576"/>
    </location>
</feature>
<protein>
    <recommendedName>
        <fullName evidence="3">RNase III domain-containing protein</fullName>
    </recommendedName>
</protein>
<feature type="region of interest" description="Disordered" evidence="2">
    <location>
        <begin position="862"/>
        <end position="920"/>
    </location>
</feature>
<dbReference type="GO" id="GO:0004525">
    <property type="term" value="F:ribonuclease III activity"/>
    <property type="evidence" value="ECO:0007669"/>
    <property type="project" value="InterPro"/>
</dbReference>
<feature type="region of interest" description="Disordered" evidence="2">
    <location>
        <begin position="986"/>
        <end position="1104"/>
    </location>
</feature>
<dbReference type="GO" id="GO:0006396">
    <property type="term" value="P:RNA processing"/>
    <property type="evidence" value="ECO:0007669"/>
    <property type="project" value="InterPro"/>
</dbReference>
<feature type="region of interest" description="Disordered" evidence="2">
    <location>
        <begin position="1131"/>
        <end position="1289"/>
    </location>
</feature>
<organism evidence="4 5">
    <name type="scientific">Ophiobolus disseminans</name>
    <dbReference type="NCBI Taxonomy" id="1469910"/>
    <lineage>
        <taxon>Eukaryota</taxon>
        <taxon>Fungi</taxon>
        <taxon>Dikarya</taxon>
        <taxon>Ascomycota</taxon>
        <taxon>Pezizomycotina</taxon>
        <taxon>Dothideomycetes</taxon>
        <taxon>Pleosporomycetidae</taxon>
        <taxon>Pleosporales</taxon>
        <taxon>Pleosporineae</taxon>
        <taxon>Phaeosphaeriaceae</taxon>
        <taxon>Ophiobolus</taxon>
    </lineage>
</organism>
<accession>A0A6A7AKL2</accession>
<dbReference type="InterPro" id="IPR036389">
    <property type="entry name" value="RNase_III_sf"/>
</dbReference>
<feature type="compositionally biased region" description="Polar residues" evidence="2">
    <location>
        <begin position="863"/>
        <end position="874"/>
    </location>
</feature>
<feature type="compositionally biased region" description="Polar residues" evidence="2">
    <location>
        <begin position="1065"/>
        <end position="1079"/>
    </location>
</feature>
<keyword evidence="1" id="KW-0378">Hydrolase</keyword>
<dbReference type="PANTHER" id="PTHR14950:SF37">
    <property type="entry name" value="ENDORIBONUCLEASE DICER"/>
    <property type="match status" value="1"/>
</dbReference>
<dbReference type="Pfam" id="PF00636">
    <property type="entry name" value="Ribonuclease_3"/>
    <property type="match status" value="1"/>
</dbReference>
<evidence type="ECO:0000256" key="2">
    <source>
        <dbReference type="SAM" id="MobiDB-lite"/>
    </source>
</evidence>
<dbReference type="InterPro" id="IPR000999">
    <property type="entry name" value="RNase_III_dom"/>
</dbReference>
<evidence type="ECO:0000256" key="1">
    <source>
        <dbReference type="ARBA" id="ARBA00022801"/>
    </source>
</evidence>
<feature type="compositionally biased region" description="Basic and acidic residues" evidence="2">
    <location>
        <begin position="369"/>
        <end position="435"/>
    </location>
</feature>
<feature type="compositionally biased region" description="Basic and acidic residues" evidence="2">
    <location>
        <begin position="1276"/>
        <end position="1289"/>
    </location>
</feature>
<gene>
    <name evidence="4" type="ORF">CC86DRAFT_376454</name>
</gene>